<evidence type="ECO:0000313" key="1">
    <source>
        <dbReference type="EMBL" id="KFK23724.1"/>
    </source>
</evidence>
<keyword evidence="2" id="KW-1185">Reference proteome</keyword>
<feature type="non-terminal residue" evidence="1">
    <location>
        <position position="37"/>
    </location>
</feature>
<gene>
    <name evidence="1" type="ORF">AALP_AAs57073U000100</name>
</gene>
<dbReference type="EMBL" id="KL975976">
    <property type="protein sequence ID" value="KFK23724.1"/>
    <property type="molecule type" value="Genomic_DNA"/>
</dbReference>
<feature type="non-terminal residue" evidence="1">
    <location>
        <position position="1"/>
    </location>
</feature>
<dbReference type="Proteomes" id="UP000029120">
    <property type="component" value="Unassembled WGS sequence"/>
</dbReference>
<organism evidence="1 2">
    <name type="scientific">Arabis alpina</name>
    <name type="common">Alpine rock-cress</name>
    <dbReference type="NCBI Taxonomy" id="50452"/>
    <lineage>
        <taxon>Eukaryota</taxon>
        <taxon>Viridiplantae</taxon>
        <taxon>Streptophyta</taxon>
        <taxon>Embryophyta</taxon>
        <taxon>Tracheophyta</taxon>
        <taxon>Spermatophyta</taxon>
        <taxon>Magnoliopsida</taxon>
        <taxon>eudicotyledons</taxon>
        <taxon>Gunneridae</taxon>
        <taxon>Pentapetalae</taxon>
        <taxon>rosids</taxon>
        <taxon>malvids</taxon>
        <taxon>Brassicales</taxon>
        <taxon>Brassicaceae</taxon>
        <taxon>Arabideae</taxon>
        <taxon>Arabis</taxon>
    </lineage>
</organism>
<proteinExistence type="predicted"/>
<evidence type="ECO:0000313" key="2">
    <source>
        <dbReference type="Proteomes" id="UP000029120"/>
    </source>
</evidence>
<sequence length="37" mass="3939">GDSSKDDKFGSLSSDQNSLVEAGFTFATLSTLRSKLE</sequence>
<accession>A0A087G1H2</accession>
<dbReference type="AlphaFoldDB" id="A0A087G1H2"/>
<dbReference type="Gramene" id="KFK23724">
    <property type="protein sequence ID" value="KFK23724"/>
    <property type="gene ID" value="AALP_AAs57073U000100"/>
</dbReference>
<name>A0A087G1H2_ARAAL</name>
<protein>
    <submittedName>
        <fullName evidence="1">Uncharacterized protein</fullName>
    </submittedName>
</protein>
<reference evidence="2" key="1">
    <citation type="journal article" date="2015" name="Nat. Plants">
        <title>Genome expansion of Arabis alpina linked with retrotransposition and reduced symmetric DNA methylation.</title>
        <authorList>
            <person name="Willing E.M."/>
            <person name="Rawat V."/>
            <person name="Mandakova T."/>
            <person name="Maumus F."/>
            <person name="James G.V."/>
            <person name="Nordstroem K.J."/>
            <person name="Becker C."/>
            <person name="Warthmann N."/>
            <person name="Chica C."/>
            <person name="Szarzynska B."/>
            <person name="Zytnicki M."/>
            <person name="Albani M.C."/>
            <person name="Kiefer C."/>
            <person name="Bergonzi S."/>
            <person name="Castaings L."/>
            <person name="Mateos J.L."/>
            <person name="Berns M.C."/>
            <person name="Bujdoso N."/>
            <person name="Piofczyk T."/>
            <person name="de Lorenzo L."/>
            <person name="Barrero-Sicilia C."/>
            <person name="Mateos I."/>
            <person name="Piednoel M."/>
            <person name="Hagmann J."/>
            <person name="Chen-Min-Tao R."/>
            <person name="Iglesias-Fernandez R."/>
            <person name="Schuster S.C."/>
            <person name="Alonso-Blanco C."/>
            <person name="Roudier F."/>
            <person name="Carbonero P."/>
            <person name="Paz-Ares J."/>
            <person name="Davis S.J."/>
            <person name="Pecinka A."/>
            <person name="Quesneville H."/>
            <person name="Colot V."/>
            <person name="Lysak M.A."/>
            <person name="Weigel D."/>
            <person name="Coupland G."/>
            <person name="Schneeberger K."/>
        </authorList>
    </citation>
    <scope>NUCLEOTIDE SEQUENCE [LARGE SCALE GENOMIC DNA]</scope>
    <source>
        <strain evidence="2">cv. Pajares</strain>
    </source>
</reference>